<keyword evidence="1" id="KW-1185">Reference proteome</keyword>
<name>A0A0N5CBW8_STREA</name>
<evidence type="ECO:0000313" key="2">
    <source>
        <dbReference type="WBParaSite" id="SPAL_0001537900.1"/>
    </source>
</evidence>
<sequence>MRPKVIKMRLYPPKCAKKHKIRSSYRCDSKRLTHLKQLERFFEDPKTHPKLHHFPQKLTNFNQFTHFLITNKLQLIIVSGINGLYIGKAIKNLNSSLIFDNTVNGELINFFATLPDSLTTSFNVIDPVQTTVLNDSIIIATLPSSTSYISSVKDSLENNFEMERMHTHPANKYYFNHIGYIIVIII</sequence>
<accession>A0A0N5CBW8</accession>
<evidence type="ECO:0000313" key="1">
    <source>
        <dbReference type="Proteomes" id="UP000046392"/>
    </source>
</evidence>
<dbReference type="AlphaFoldDB" id="A0A0N5CBW8"/>
<protein>
    <submittedName>
        <fullName evidence="2">U3 small nucleolar RNA-associated protein 23</fullName>
    </submittedName>
</protein>
<organism evidence="1 2">
    <name type="scientific">Strongyloides papillosus</name>
    <name type="common">Intestinal threadworm</name>
    <dbReference type="NCBI Taxonomy" id="174720"/>
    <lineage>
        <taxon>Eukaryota</taxon>
        <taxon>Metazoa</taxon>
        <taxon>Ecdysozoa</taxon>
        <taxon>Nematoda</taxon>
        <taxon>Chromadorea</taxon>
        <taxon>Rhabditida</taxon>
        <taxon>Tylenchina</taxon>
        <taxon>Panagrolaimomorpha</taxon>
        <taxon>Strongyloidoidea</taxon>
        <taxon>Strongyloididae</taxon>
        <taxon>Strongyloides</taxon>
    </lineage>
</organism>
<proteinExistence type="predicted"/>
<dbReference type="WBParaSite" id="SPAL_0001537900.1">
    <property type="protein sequence ID" value="SPAL_0001537900.1"/>
    <property type="gene ID" value="SPAL_0001537900"/>
</dbReference>
<reference evidence="2" key="1">
    <citation type="submission" date="2017-02" db="UniProtKB">
        <authorList>
            <consortium name="WormBaseParasite"/>
        </authorList>
    </citation>
    <scope>IDENTIFICATION</scope>
</reference>
<dbReference type="Proteomes" id="UP000046392">
    <property type="component" value="Unplaced"/>
</dbReference>